<dbReference type="InterPro" id="IPR036291">
    <property type="entry name" value="NAD(P)-bd_dom_sf"/>
</dbReference>
<dbReference type="AlphaFoldDB" id="A0A0R2QH82"/>
<accession>A0A0R2QH82</accession>
<organism evidence="7 8">
    <name type="scientific">Acidimicrobiia bacterium BACL6 MAG-120924-bin43</name>
    <dbReference type="NCBI Taxonomy" id="1655583"/>
    <lineage>
        <taxon>Bacteria</taxon>
        <taxon>Bacillati</taxon>
        <taxon>Actinomycetota</taxon>
        <taxon>Acidimicrobiia</taxon>
        <taxon>acIV cluster</taxon>
    </lineage>
</organism>
<comment type="pathway">
    <text evidence="1">Lipid metabolism; butanoate metabolism.</text>
</comment>
<dbReference type="InterPro" id="IPR006176">
    <property type="entry name" value="3-OHacyl-CoA_DH_NAD-bd"/>
</dbReference>
<evidence type="ECO:0000313" key="7">
    <source>
        <dbReference type="EMBL" id="KRO49588.1"/>
    </source>
</evidence>
<comment type="caution">
    <text evidence="7">The sequence shown here is derived from an EMBL/GenBank/DDBJ whole genome shotgun (WGS) entry which is preliminary data.</text>
</comment>
<dbReference type="Gene3D" id="3.40.50.720">
    <property type="entry name" value="NAD(P)-binding Rossmann-like Domain"/>
    <property type="match status" value="1"/>
</dbReference>
<dbReference type="Pfam" id="PF02737">
    <property type="entry name" value="3HCDH_N"/>
    <property type="match status" value="1"/>
</dbReference>
<gene>
    <name evidence="7" type="ORF">ABR75_08290</name>
</gene>
<dbReference type="PANTHER" id="PTHR48075">
    <property type="entry name" value="3-HYDROXYACYL-COA DEHYDROGENASE FAMILY PROTEIN"/>
    <property type="match status" value="1"/>
</dbReference>
<dbReference type="InterPro" id="IPR022694">
    <property type="entry name" value="3-OHacyl-CoA_DH"/>
</dbReference>
<keyword evidence="3" id="KW-0560">Oxidoreductase</keyword>
<dbReference type="SUPFAM" id="SSF51735">
    <property type="entry name" value="NAD(P)-binding Rossmann-fold domains"/>
    <property type="match status" value="1"/>
</dbReference>
<sequence length="291" mass="30998">MTTTPPSQSSLPQLVGVCGSGIMGSGLAEVVARAGINVVVRSRTMAGAQSMLTSVENNLAKQVAKAKMTEDQRTEVLSHISITDQLSELANCDLVIESIVEELGPKQELFSQLDKIVKPSAILATNTSTLPVVAMAQATNRPDKVCGIHFFNPAVMMSLVEVIRPITASDDTISAATAFAVACAKDPVQVVDRAGFIVNALLFPYLNNAVHMLEAKTASMEDIDTAMKGGCNFPMGPFALLDLIGIDTTVSILNALQSEFKQSHLEPADSLKKLLAEGKLGRKTKQGFFTY</sequence>
<protein>
    <submittedName>
        <fullName evidence="7">3-hydroxybutyryl-CoA dehydrogenase</fullName>
    </submittedName>
</protein>
<dbReference type="Proteomes" id="UP000051017">
    <property type="component" value="Unassembled WGS sequence"/>
</dbReference>
<reference evidence="7 8" key="1">
    <citation type="submission" date="2015-10" db="EMBL/GenBank/DDBJ databases">
        <title>Metagenome-Assembled Genomes uncover a global brackish microbiome.</title>
        <authorList>
            <person name="Hugerth L.W."/>
            <person name="Larsson J."/>
            <person name="Alneberg J."/>
            <person name="Lindh M.V."/>
            <person name="Legrand C."/>
            <person name="Pinhassi J."/>
            <person name="Andersson A.F."/>
        </authorList>
    </citation>
    <scope>NUCLEOTIDE SEQUENCE [LARGE SCALE GENOMIC DNA]</scope>
    <source>
        <strain evidence="7">BACL6 MAG-120924-bin43</strain>
    </source>
</reference>
<dbReference type="PANTHER" id="PTHR48075:SF9">
    <property type="entry name" value="3-HYDROXYBUTYRYL-COA DEHYDROGENASE"/>
    <property type="match status" value="1"/>
</dbReference>
<dbReference type="PIRSF" id="PIRSF000105">
    <property type="entry name" value="HCDH"/>
    <property type="match status" value="1"/>
</dbReference>
<dbReference type="Gene3D" id="1.10.1040.10">
    <property type="entry name" value="N-(1-d-carboxylethyl)-l-norvaline Dehydrogenase, domain 2"/>
    <property type="match status" value="1"/>
</dbReference>
<feature type="domain" description="3-hydroxyacyl-CoA dehydrogenase NAD binding" evidence="6">
    <location>
        <begin position="15"/>
        <end position="192"/>
    </location>
</feature>
<dbReference type="InterPro" id="IPR013328">
    <property type="entry name" value="6PGD_dom2"/>
</dbReference>
<feature type="site" description="Important for catalytic activity" evidence="4">
    <location>
        <position position="149"/>
    </location>
</feature>
<dbReference type="InterPro" id="IPR006108">
    <property type="entry name" value="3HC_DH_C"/>
</dbReference>
<evidence type="ECO:0000259" key="5">
    <source>
        <dbReference type="Pfam" id="PF00725"/>
    </source>
</evidence>
<name>A0A0R2QH82_9ACTN</name>
<evidence type="ECO:0000256" key="4">
    <source>
        <dbReference type="PIRSR" id="PIRSR000105-1"/>
    </source>
</evidence>
<evidence type="ECO:0000259" key="6">
    <source>
        <dbReference type="Pfam" id="PF02737"/>
    </source>
</evidence>
<dbReference type="SUPFAM" id="SSF48179">
    <property type="entry name" value="6-phosphogluconate dehydrogenase C-terminal domain-like"/>
    <property type="match status" value="1"/>
</dbReference>
<dbReference type="Pfam" id="PF00725">
    <property type="entry name" value="3HCDH"/>
    <property type="match status" value="1"/>
</dbReference>
<feature type="domain" description="3-hydroxyacyl-CoA dehydrogenase C-terminal" evidence="5">
    <location>
        <begin position="195"/>
        <end position="291"/>
    </location>
</feature>
<comment type="similarity">
    <text evidence="2">Belongs to the 3-hydroxyacyl-CoA dehydrogenase family.</text>
</comment>
<dbReference type="InterPro" id="IPR008927">
    <property type="entry name" value="6-PGluconate_DH-like_C_sf"/>
</dbReference>
<dbReference type="GO" id="GO:0070403">
    <property type="term" value="F:NAD+ binding"/>
    <property type="evidence" value="ECO:0007669"/>
    <property type="project" value="InterPro"/>
</dbReference>
<dbReference type="GO" id="GO:0006635">
    <property type="term" value="P:fatty acid beta-oxidation"/>
    <property type="evidence" value="ECO:0007669"/>
    <property type="project" value="TreeGrafter"/>
</dbReference>
<dbReference type="EMBL" id="LIBJ01000001">
    <property type="protein sequence ID" value="KRO49588.1"/>
    <property type="molecule type" value="Genomic_DNA"/>
</dbReference>
<proteinExistence type="inferred from homology"/>
<evidence type="ECO:0000256" key="3">
    <source>
        <dbReference type="ARBA" id="ARBA00023002"/>
    </source>
</evidence>
<evidence type="ECO:0000256" key="1">
    <source>
        <dbReference type="ARBA" id="ARBA00005086"/>
    </source>
</evidence>
<dbReference type="FunFam" id="3.40.50.720:FF:000009">
    <property type="entry name" value="Fatty oxidation complex, alpha subunit"/>
    <property type="match status" value="1"/>
</dbReference>
<dbReference type="GO" id="GO:0008691">
    <property type="term" value="F:3-hydroxybutyryl-CoA dehydrogenase activity"/>
    <property type="evidence" value="ECO:0007669"/>
    <property type="project" value="TreeGrafter"/>
</dbReference>
<evidence type="ECO:0000313" key="8">
    <source>
        <dbReference type="Proteomes" id="UP000051017"/>
    </source>
</evidence>
<evidence type="ECO:0000256" key="2">
    <source>
        <dbReference type="ARBA" id="ARBA00009463"/>
    </source>
</evidence>